<dbReference type="GO" id="GO:0002161">
    <property type="term" value="F:aminoacyl-tRNA deacylase activity"/>
    <property type="evidence" value="ECO:0007669"/>
    <property type="project" value="InterPro"/>
</dbReference>
<accession>A0A165C165</accession>
<proteinExistence type="inferred from homology"/>
<dbReference type="EMBL" id="KV426379">
    <property type="protein sequence ID" value="KZV81624.1"/>
    <property type="molecule type" value="Genomic_DNA"/>
</dbReference>
<dbReference type="PROSITE" id="PS00178">
    <property type="entry name" value="AA_TRNA_LIGASE_I"/>
    <property type="match status" value="1"/>
</dbReference>
<dbReference type="SUPFAM" id="SSF47323">
    <property type="entry name" value="Anticodon-binding domain of a subclass of class I aminoacyl-tRNA synthetases"/>
    <property type="match status" value="1"/>
</dbReference>
<gene>
    <name evidence="14" type="ORF">EXIGLDRAFT_844470</name>
</gene>
<dbReference type="FunFam" id="3.40.50.620:FF:000133">
    <property type="entry name" value="Isoleucyl-tRNA synthetase, cytoplasmic"/>
    <property type="match status" value="1"/>
</dbReference>
<dbReference type="FunFam" id="1.10.730.10:FF:000004">
    <property type="entry name" value="Isoleucyl-tRNA synthetase, cytoplasmic"/>
    <property type="match status" value="1"/>
</dbReference>
<dbReference type="InParanoid" id="A0A165C165"/>
<dbReference type="NCBIfam" id="TIGR00392">
    <property type="entry name" value="ileS"/>
    <property type="match status" value="1"/>
</dbReference>
<dbReference type="PRINTS" id="PR00984">
    <property type="entry name" value="TRNASYNTHILE"/>
</dbReference>
<evidence type="ECO:0000313" key="14">
    <source>
        <dbReference type="EMBL" id="KZV81624.1"/>
    </source>
</evidence>
<evidence type="ECO:0000256" key="11">
    <source>
        <dbReference type="RuleBase" id="RU363035"/>
    </source>
</evidence>
<dbReference type="InterPro" id="IPR002301">
    <property type="entry name" value="Ile-tRNA-ligase"/>
</dbReference>
<dbReference type="STRING" id="1314781.A0A165C165"/>
<dbReference type="InterPro" id="IPR013155">
    <property type="entry name" value="M/V/L/I-tRNA-synth_anticd-bd"/>
</dbReference>
<dbReference type="GO" id="GO:0006428">
    <property type="term" value="P:isoleucyl-tRNA aminoacylation"/>
    <property type="evidence" value="ECO:0007669"/>
    <property type="project" value="InterPro"/>
</dbReference>
<dbReference type="Proteomes" id="UP000077266">
    <property type="component" value="Unassembled WGS sequence"/>
</dbReference>
<evidence type="ECO:0000256" key="5">
    <source>
        <dbReference type="ARBA" id="ARBA00022840"/>
    </source>
</evidence>
<evidence type="ECO:0000259" key="12">
    <source>
        <dbReference type="Pfam" id="PF00133"/>
    </source>
</evidence>
<name>A0A165C165_EXIGL</name>
<dbReference type="SUPFAM" id="SSF50677">
    <property type="entry name" value="ValRS/IleRS/LeuRS editing domain"/>
    <property type="match status" value="1"/>
</dbReference>
<comment type="similarity">
    <text evidence="1 11">Belongs to the class-I aminoacyl-tRNA synthetase family.</text>
</comment>
<dbReference type="AlphaFoldDB" id="A0A165C165"/>
<dbReference type="GO" id="GO:0004822">
    <property type="term" value="F:isoleucine-tRNA ligase activity"/>
    <property type="evidence" value="ECO:0007669"/>
    <property type="project" value="UniProtKB-EC"/>
</dbReference>
<organism evidence="14 15">
    <name type="scientific">Exidia glandulosa HHB12029</name>
    <dbReference type="NCBI Taxonomy" id="1314781"/>
    <lineage>
        <taxon>Eukaryota</taxon>
        <taxon>Fungi</taxon>
        <taxon>Dikarya</taxon>
        <taxon>Basidiomycota</taxon>
        <taxon>Agaricomycotina</taxon>
        <taxon>Agaricomycetes</taxon>
        <taxon>Auriculariales</taxon>
        <taxon>Exidiaceae</taxon>
        <taxon>Exidia</taxon>
    </lineage>
</organism>
<dbReference type="FunFam" id="3.40.50.620:FF:000023">
    <property type="entry name" value="Isoleucyl-tRNA synthetase,cytoplasmic"/>
    <property type="match status" value="1"/>
</dbReference>
<evidence type="ECO:0000313" key="15">
    <source>
        <dbReference type="Proteomes" id="UP000077266"/>
    </source>
</evidence>
<dbReference type="FunCoup" id="A0A165C165">
    <property type="interactions" value="681"/>
</dbReference>
<dbReference type="InterPro" id="IPR009080">
    <property type="entry name" value="tRNAsynth_Ia_anticodon-bd"/>
</dbReference>
<protein>
    <recommendedName>
        <fullName evidence="10">Isoleucine--tRNA ligase, cytoplasmic</fullName>
        <ecNumber evidence="2">6.1.1.5</ecNumber>
    </recommendedName>
    <alternativeName>
        <fullName evidence="8">Isoleucyl-tRNA synthetase</fullName>
    </alternativeName>
</protein>
<keyword evidence="7 11" id="KW-0030">Aminoacyl-tRNA synthetase</keyword>
<dbReference type="InterPro" id="IPR023586">
    <property type="entry name" value="Ile-tRNA-ligase_type2"/>
</dbReference>
<dbReference type="CDD" id="cd07961">
    <property type="entry name" value="Anticodon_Ia_Ile_ABEc"/>
    <property type="match status" value="1"/>
</dbReference>
<comment type="catalytic activity">
    <reaction evidence="9">
        <text>tRNA(Ile) + L-isoleucine + ATP = L-isoleucyl-tRNA(Ile) + AMP + diphosphate</text>
        <dbReference type="Rhea" id="RHEA:11060"/>
        <dbReference type="Rhea" id="RHEA-COMP:9666"/>
        <dbReference type="Rhea" id="RHEA-COMP:9695"/>
        <dbReference type="ChEBI" id="CHEBI:30616"/>
        <dbReference type="ChEBI" id="CHEBI:33019"/>
        <dbReference type="ChEBI" id="CHEBI:58045"/>
        <dbReference type="ChEBI" id="CHEBI:78442"/>
        <dbReference type="ChEBI" id="CHEBI:78528"/>
        <dbReference type="ChEBI" id="CHEBI:456215"/>
        <dbReference type="EC" id="6.1.1.5"/>
    </reaction>
</comment>
<sequence length="1077" mass="123776">MSFPAHDISTSFNFASEEGKVIQYWRDIDAFKTQLKLSEGRPEFSFYDGPPFATGLPHYGHLLAGTIKDIVTRHANASGFHVERRFGWDTHGLPVEHEIDKTLGISGRDDVLKMGIAAYNAQCRAIVMRYAGEWRRTVERMGRWIDFDNDYKTLNTPFMESVWWVFGQLFTKDLVYRGLRVMPYSTGCTTPLSNFEAGLDFRDVNDPAVTVSFPLVEDETTAFLAWTTTPWTLPSNLGLCVHPDFTYVKVYDEERKRNFILHENLLKTVWKDPKKAKIKVVQKYKGAELKGKQYVPIFDYFYEKFKDRAFRVLVDTYVTSEDGTGIVHQAPAFGDDDHRIAIAHGVVRADEMPPCPIDDAGRFTSEVPEFEGQHVKTADKAIQQNLKHRDRLIVQSTINHSYPYCWRSGTPLLYRAIPVWFVKVQSAAEKLVANNKKTRWVPQNIGDLRFGNWLANARDWNISRNRYWGTPIPLWVSDDYEEIVCISSIAQLEELSGVKGITDLHRDKIDHITIPSKKGKGNLKRIDEIFDCWFESGSMPYAQQHYPFENKDKFEATFPAHFISEGIDQTRGWFYTLLVLGTLLFNQAPMQNVIVTGLVLAADGKKMSKSLKNFPDPNLVIERYGADATRMYLVNSPIVRADNLRFREEGVREVVARVLLPWLNSFRFLLGHAALLEKTHGVKFQYQAHDKKSTNVMDRWILARCQSLIQLVREEMEAYRLYTIVPRLLDLIDELTNWYIRFNRKRLKGEDGVEDTVLALNTLFETLFTLCRTMSSYTPFLTEAIYQGLRQFIPEKGDEDVRSVHFLQFPEVKQEYFDADIQRQVQRMQTVIELTRHIREKNQLSLKTPLKELVVFHAEEQFHDDVRPLVRYIQSELNVRDVVFSSDEEVSGVQYRATADWPTLGKKLRKDVGKVRAGLDKLTSDDVKSYVQTGKISVAGIELIEGDLSVARYVPGGEEKGADKGTNTDNDVVVILDLRIHPELESEGLAREMINRVQKLRKKAGLQATDDVEVYYKFEEGDGETLRAAIEEHREGINRTCRGLPLDVAQRKASVAPLIEEEQEINEVKFILTLVRV</sequence>
<dbReference type="FunFam" id="3.90.740.10:FF:000044">
    <property type="entry name" value="Isoleucine--tRNA ligase"/>
    <property type="match status" value="1"/>
</dbReference>
<dbReference type="PANTHER" id="PTHR42780">
    <property type="entry name" value="SOLEUCYL-TRNA SYNTHETASE"/>
    <property type="match status" value="1"/>
</dbReference>
<dbReference type="PANTHER" id="PTHR42780:SF1">
    <property type="entry name" value="ISOLEUCINE--TRNA LIGASE, CYTOPLASMIC"/>
    <property type="match status" value="1"/>
</dbReference>
<dbReference type="InterPro" id="IPR033709">
    <property type="entry name" value="Anticodon_Ile_ABEc"/>
</dbReference>
<evidence type="ECO:0000256" key="10">
    <source>
        <dbReference type="ARBA" id="ARBA00069879"/>
    </source>
</evidence>
<evidence type="ECO:0000256" key="3">
    <source>
        <dbReference type="ARBA" id="ARBA00022598"/>
    </source>
</evidence>
<evidence type="ECO:0000256" key="2">
    <source>
        <dbReference type="ARBA" id="ARBA00013165"/>
    </source>
</evidence>
<dbReference type="HAMAP" id="MF_02003">
    <property type="entry name" value="Ile_tRNA_synth_type2"/>
    <property type="match status" value="1"/>
</dbReference>
<dbReference type="CDD" id="cd00818">
    <property type="entry name" value="IleRS_core"/>
    <property type="match status" value="1"/>
</dbReference>
<dbReference type="Pfam" id="PF00133">
    <property type="entry name" value="tRNA-synt_1"/>
    <property type="match status" value="1"/>
</dbReference>
<evidence type="ECO:0000256" key="9">
    <source>
        <dbReference type="ARBA" id="ARBA00048359"/>
    </source>
</evidence>
<dbReference type="GO" id="GO:0005524">
    <property type="term" value="F:ATP binding"/>
    <property type="evidence" value="ECO:0007669"/>
    <property type="project" value="UniProtKB-KW"/>
</dbReference>
<evidence type="ECO:0000256" key="8">
    <source>
        <dbReference type="ARBA" id="ARBA00032665"/>
    </source>
</evidence>
<keyword evidence="3 11" id="KW-0436">Ligase</keyword>
<feature type="domain" description="Methionyl/Valyl/Leucyl/Isoleucyl-tRNA synthetase anticodon-binding" evidence="13">
    <location>
        <begin position="698"/>
        <end position="852"/>
    </location>
</feature>
<dbReference type="InterPro" id="IPR001412">
    <property type="entry name" value="aa-tRNA-synth_I_CS"/>
</dbReference>
<dbReference type="InterPro" id="IPR009008">
    <property type="entry name" value="Val/Leu/Ile-tRNA-synth_edit"/>
</dbReference>
<dbReference type="InterPro" id="IPR014729">
    <property type="entry name" value="Rossmann-like_a/b/a_fold"/>
</dbReference>
<keyword evidence="5 11" id="KW-0067">ATP-binding</keyword>
<dbReference type="Pfam" id="PF08264">
    <property type="entry name" value="Anticodon_1"/>
    <property type="match status" value="1"/>
</dbReference>
<keyword evidence="6 11" id="KW-0648">Protein biosynthesis</keyword>
<dbReference type="OrthoDB" id="1706657at2759"/>
<evidence type="ECO:0000256" key="4">
    <source>
        <dbReference type="ARBA" id="ARBA00022741"/>
    </source>
</evidence>
<dbReference type="Gene3D" id="3.40.50.620">
    <property type="entry name" value="HUPs"/>
    <property type="match status" value="2"/>
</dbReference>
<evidence type="ECO:0000256" key="1">
    <source>
        <dbReference type="ARBA" id="ARBA00005594"/>
    </source>
</evidence>
<evidence type="ECO:0000256" key="6">
    <source>
        <dbReference type="ARBA" id="ARBA00022917"/>
    </source>
</evidence>
<keyword evidence="15" id="KW-1185">Reference proteome</keyword>
<keyword evidence="4 11" id="KW-0547">Nucleotide-binding</keyword>
<dbReference type="SUPFAM" id="SSF52374">
    <property type="entry name" value="Nucleotidylyl transferase"/>
    <property type="match status" value="1"/>
</dbReference>
<feature type="domain" description="Aminoacyl-tRNA synthetase class Ia" evidence="12">
    <location>
        <begin position="21"/>
        <end position="644"/>
    </location>
</feature>
<reference evidence="14 15" key="1">
    <citation type="journal article" date="2016" name="Mol. Biol. Evol.">
        <title>Comparative Genomics of Early-Diverging Mushroom-Forming Fungi Provides Insights into the Origins of Lignocellulose Decay Capabilities.</title>
        <authorList>
            <person name="Nagy L.G."/>
            <person name="Riley R."/>
            <person name="Tritt A."/>
            <person name="Adam C."/>
            <person name="Daum C."/>
            <person name="Floudas D."/>
            <person name="Sun H."/>
            <person name="Yadav J.S."/>
            <person name="Pangilinan J."/>
            <person name="Larsson K.H."/>
            <person name="Matsuura K."/>
            <person name="Barry K."/>
            <person name="Labutti K."/>
            <person name="Kuo R."/>
            <person name="Ohm R.A."/>
            <person name="Bhattacharya S.S."/>
            <person name="Shirouzu T."/>
            <person name="Yoshinaga Y."/>
            <person name="Martin F.M."/>
            <person name="Grigoriev I.V."/>
            <person name="Hibbett D.S."/>
        </authorList>
    </citation>
    <scope>NUCLEOTIDE SEQUENCE [LARGE SCALE GENOMIC DNA]</scope>
    <source>
        <strain evidence="14 15">HHB12029</strain>
    </source>
</reference>
<evidence type="ECO:0000256" key="7">
    <source>
        <dbReference type="ARBA" id="ARBA00023146"/>
    </source>
</evidence>
<dbReference type="EC" id="6.1.1.5" evidence="2"/>
<dbReference type="Gene3D" id="1.10.730.10">
    <property type="entry name" value="Isoleucyl-tRNA Synthetase, Domain 1"/>
    <property type="match status" value="1"/>
</dbReference>
<dbReference type="Pfam" id="PF19302">
    <property type="entry name" value="DUF5915"/>
    <property type="match status" value="1"/>
</dbReference>
<dbReference type="InterPro" id="IPR002300">
    <property type="entry name" value="aa-tRNA-synth_Ia"/>
</dbReference>
<evidence type="ECO:0000259" key="13">
    <source>
        <dbReference type="Pfam" id="PF08264"/>
    </source>
</evidence>
<dbReference type="GO" id="GO:0000049">
    <property type="term" value="F:tRNA binding"/>
    <property type="evidence" value="ECO:0007669"/>
    <property type="project" value="InterPro"/>
</dbReference>